<dbReference type="GO" id="GO:0051213">
    <property type="term" value="F:dioxygenase activity"/>
    <property type="evidence" value="ECO:0007669"/>
    <property type="project" value="InterPro"/>
</dbReference>
<dbReference type="EMBL" id="JMQI01000001">
    <property type="protein sequence ID" value="KDN24211.1"/>
    <property type="molecule type" value="Genomic_DNA"/>
</dbReference>
<dbReference type="RefSeq" id="WP_043775146.1">
    <property type="nucleotide sequence ID" value="NZ_JMQI01000001.1"/>
</dbReference>
<dbReference type="eggNOG" id="COG4340">
    <property type="taxonomic scope" value="Bacteria"/>
</dbReference>
<dbReference type="AlphaFoldDB" id="A0A066U9W4"/>
<evidence type="ECO:0008006" key="3">
    <source>
        <dbReference type="Google" id="ProtNLM"/>
    </source>
</evidence>
<dbReference type="Proteomes" id="UP000027345">
    <property type="component" value="Unassembled WGS sequence"/>
</dbReference>
<dbReference type="OrthoDB" id="3605594at2"/>
<comment type="caution">
    <text evidence="1">The sequence shown here is derived from an EMBL/GenBank/DDBJ whole genome shotgun (WGS) entry which is preliminary data.</text>
</comment>
<evidence type="ECO:0000313" key="1">
    <source>
        <dbReference type="EMBL" id="KDN24211.1"/>
    </source>
</evidence>
<organism evidence="1 2">
    <name type="scientific">Amycolatopsis rifamycinica</name>
    <dbReference type="NCBI Taxonomy" id="287986"/>
    <lineage>
        <taxon>Bacteria</taxon>
        <taxon>Bacillati</taxon>
        <taxon>Actinomycetota</taxon>
        <taxon>Actinomycetes</taxon>
        <taxon>Pseudonocardiales</taxon>
        <taxon>Pseudonocardiaceae</taxon>
        <taxon>Amycolatopsis</taxon>
    </lineage>
</organism>
<proteinExistence type="predicted"/>
<accession>A0A066U9W4</accession>
<dbReference type="Gene3D" id="2.60.120.620">
    <property type="entry name" value="q2cbj1_9rhob like domain"/>
    <property type="match status" value="1"/>
</dbReference>
<keyword evidence="2" id="KW-1185">Reference proteome</keyword>
<evidence type="ECO:0000313" key="2">
    <source>
        <dbReference type="Proteomes" id="UP000027345"/>
    </source>
</evidence>
<reference evidence="1 2" key="1">
    <citation type="submission" date="2014-05" db="EMBL/GenBank/DDBJ databases">
        <title>Draft genome sequence of Amycolatopsis rifamycinica DSM 46095.</title>
        <authorList>
            <person name="Lal R."/>
            <person name="Saxena A."/>
            <person name="Kumari R."/>
            <person name="Mukherjee U."/>
            <person name="Singh P."/>
            <person name="Sangwan N."/>
            <person name="Mahato N.K."/>
        </authorList>
    </citation>
    <scope>NUCLEOTIDE SEQUENCE [LARGE SCALE GENOMIC DNA]</scope>
    <source>
        <strain evidence="1 2">DSM 46095</strain>
    </source>
</reference>
<sequence>MAFDFPVPAREELRLHRKRLDTDGYLVVSDDELGLPGARLREHLLRTYFTKDVLRRYPGDIPADRERARDVVEYAWRGEDVTLAEHPEIAIEDRGGRPERREYARTPVAHDALFAAWIRAALGLIPDGRRRARGTFGVNIFRTFTNVVTRPHADGEEFVFVYVVDRDGSGAETTLFRPDAPDTAVHRQRLEPGQLIVFEDARFLHTASPLIAPPGGRARRDALVCTVDYPQTYGLG</sequence>
<gene>
    <name evidence="1" type="ORF">DV20_00530</name>
</gene>
<dbReference type="Pfam" id="PF10014">
    <property type="entry name" value="2OG-Fe_Oxy_2"/>
    <property type="match status" value="1"/>
</dbReference>
<dbReference type="STRING" id="287986.DV20_00530"/>
<protein>
    <recommendedName>
        <fullName evidence="3">2OG-Fe dioxygenase family protein</fullName>
    </recommendedName>
</protein>
<name>A0A066U9W4_9PSEU</name>
<dbReference type="InterPro" id="IPR018724">
    <property type="entry name" value="2OG-Fe_dioxygenase"/>
</dbReference>